<keyword evidence="9" id="KW-1185">Reference proteome</keyword>
<dbReference type="Gene3D" id="1.10.10.10">
    <property type="entry name" value="Winged helix-like DNA-binding domain superfamily/Winged helix DNA-binding domain"/>
    <property type="match status" value="1"/>
</dbReference>
<keyword evidence="2" id="KW-0663">Pyridoxal phosphate</keyword>
<feature type="region of interest" description="Disordered" evidence="6">
    <location>
        <begin position="92"/>
        <end position="116"/>
    </location>
</feature>
<dbReference type="SUPFAM" id="SSF53383">
    <property type="entry name" value="PLP-dependent transferases"/>
    <property type="match status" value="1"/>
</dbReference>
<evidence type="ECO:0000256" key="5">
    <source>
        <dbReference type="ARBA" id="ARBA00023163"/>
    </source>
</evidence>
<gene>
    <name evidence="8" type="ORF">HUK65_16630</name>
</gene>
<keyword evidence="3" id="KW-0805">Transcription regulation</keyword>
<dbReference type="PANTHER" id="PTHR46577:SF1">
    <property type="entry name" value="HTH-TYPE TRANSCRIPTIONAL REGULATORY PROTEIN GABR"/>
    <property type="match status" value="1"/>
</dbReference>
<name>A0A7Z0I2Z1_9RHOB</name>
<keyword evidence="8" id="KW-0808">Transferase</keyword>
<dbReference type="PANTHER" id="PTHR46577">
    <property type="entry name" value="HTH-TYPE TRANSCRIPTIONAL REGULATORY PROTEIN GABR"/>
    <property type="match status" value="1"/>
</dbReference>
<keyword evidence="4" id="KW-0238">DNA-binding</keyword>
<dbReference type="CDD" id="cd00609">
    <property type="entry name" value="AAT_like"/>
    <property type="match status" value="1"/>
</dbReference>
<proteinExistence type="inferred from homology"/>
<feature type="domain" description="HTH gntR-type" evidence="7">
    <location>
        <begin position="21"/>
        <end position="89"/>
    </location>
</feature>
<reference evidence="8 9" key="1">
    <citation type="journal article" date="2000" name="Arch. Microbiol.">
        <title>Rhodobaca bogoriensis gen. nov. and sp. nov., an alkaliphilic purple nonsulfur bacterium from African Rift Valley soda lakes.</title>
        <authorList>
            <person name="Milford A.D."/>
            <person name="Achenbach L.A."/>
            <person name="Jung D.O."/>
            <person name="Madigan M.T."/>
        </authorList>
    </citation>
    <scope>NUCLEOTIDE SEQUENCE [LARGE SCALE GENOMIC DNA]</scope>
    <source>
        <strain evidence="8 9">2376</strain>
    </source>
</reference>
<dbReference type="Proteomes" id="UP000529417">
    <property type="component" value="Unassembled WGS sequence"/>
</dbReference>
<dbReference type="RefSeq" id="WP_179907405.1">
    <property type="nucleotide sequence ID" value="NZ_JACBXS010000056.1"/>
</dbReference>
<comment type="caution">
    <text evidence="8">The sequence shown here is derived from an EMBL/GenBank/DDBJ whole genome shotgun (WGS) entry which is preliminary data.</text>
</comment>
<evidence type="ECO:0000256" key="2">
    <source>
        <dbReference type="ARBA" id="ARBA00022898"/>
    </source>
</evidence>
<feature type="compositionally biased region" description="Pro residues" evidence="6">
    <location>
        <begin position="102"/>
        <end position="116"/>
    </location>
</feature>
<dbReference type="Pfam" id="PF00155">
    <property type="entry name" value="Aminotran_1_2"/>
    <property type="match status" value="1"/>
</dbReference>
<dbReference type="PROSITE" id="PS50949">
    <property type="entry name" value="HTH_GNTR"/>
    <property type="match status" value="1"/>
</dbReference>
<dbReference type="SMART" id="SM00345">
    <property type="entry name" value="HTH_GNTR"/>
    <property type="match status" value="1"/>
</dbReference>
<accession>A0A7Z0I2Z1</accession>
<dbReference type="EMBL" id="JACBXS010000056">
    <property type="protein sequence ID" value="NYS26612.1"/>
    <property type="molecule type" value="Genomic_DNA"/>
</dbReference>
<evidence type="ECO:0000313" key="9">
    <source>
        <dbReference type="Proteomes" id="UP000529417"/>
    </source>
</evidence>
<dbReference type="Gene3D" id="3.40.640.10">
    <property type="entry name" value="Type I PLP-dependent aspartate aminotransferase-like (Major domain)"/>
    <property type="match status" value="1"/>
</dbReference>
<dbReference type="GO" id="GO:0003677">
    <property type="term" value="F:DNA binding"/>
    <property type="evidence" value="ECO:0007669"/>
    <property type="project" value="UniProtKB-KW"/>
</dbReference>
<dbReference type="InterPro" id="IPR015421">
    <property type="entry name" value="PyrdxlP-dep_Trfase_major"/>
</dbReference>
<evidence type="ECO:0000256" key="6">
    <source>
        <dbReference type="SAM" id="MobiDB-lite"/>
    </source>
</evidence>
<keyword evidence="8" id="KW-0032">Aminotransferase</keyword>
<organism evidence="8 9">
    <name type="scientific">Rhabdonatronobacter sediminivivens</name>
    <dbReference type="NCBI Taxonomy" id="2743469"/>
    <lineage>
        <taxon>Bacteria</taxon>
        <taxon>Pseudomonadati</taxon>
        <taxon>Pseudomonadota</taxon>
        <taxon>Alphaproteobacteria</taxon>
        <taxon>Rhodobacterales</taxon>
        <taxon>Paracoccaceae</taxon>
        <taxon>Rhabdonatronobacter</taxon>
    </lineage>
</organism>
<dbReference type="InterPro" id="IPR000524">
    <property type="entry name" value="Tscrpt_reg_HTH_GntR"/>
</dbReference>
<dbReference type="GO" id="GO:0003700">
    <property type="term" value="F:DNA-binding transcription factor activity"/>
    <property type="evidence" value="ECO:0007669"/>
    <property type="project" value="InterPro"/>
</dbReference>
<dbReference type="CDD" id="cd07377">
    <property type="entry name" value="WHTH_GntR"/>
    <property type="match status" value="1"/>
</dbReference>
<dbReference type="InterPro" id="IPR051446">
    <property type="entry name" value="HTH_trans_reg/aminotransferase"/>
</dbReference>
<dbReference type="Pfam" id="PF00392">
    <property type="entry name" value="GntR"/>
    <property type="match status" value="1"/>
</dbReference>
<sequence length="504" mass="52140">MVRRAGGALLAALPVDRQGGQALGAQLYVALRDLILSGGLAPGARLPSSRTLAQDLGVSRTTVVGAYERLVSEGLIEARVGAGSHVAQVLQGDLPPTARPSTPGPATPGPAVPPAPRLSRAAAAALKAATARDRLPGAPGAFVSGLPELDAFPMAQWARLSARHWRSQRSAVMGYGPPGGDPALRAAIAGHLRLNRGITCRAEQVFVTAGAQQAFRLIGSTILNPGDAVWFENPGALGARNALAASGARLVPVPVDADGLVVEAGLRQAPGFRLAFVTPSHQQPLGSVLSLERRLALLAAARAADAWVVEDDYDGEFFFGRQPLPTLQGIDRGGRVIYVGTFSKSLFPALRLGFMLLPEALVEPFSAVLAAAGPGVPAVTQAVVADFITEGHFATHIRRMRKLYAERHMVLRTEMEAALGDRLTLMPCASGLHTVALLPAGLDEGAVAAAAAARGLHTGPLAQYAIAPLDQQGLVLGFGCLRPSLIRRGVSGLAAALGDVAARG</sequence>
<dbReference type="InterPro" id="IPR036388">
    <property type="entry name" value="WH-like_DNA-bd_sf"/>
</dbReference>
<dbReference type="GO" id="GO:0030170">
    <property type="term" value="F:pyridoxal phosphate binding"/>
    <property type="evidence" value="ECO:0007669"/>
    <property type="project" value="InterPro"/>
</dbReference>
<evidence type="ECO:0000256" key="3">
    <source>
        <dbReference type="ARBA" id="ARBA00023015"/>
    </source>
</evidence>
<evidence type="ECO:0000256" key="1">
    <source>
        <dbReference type="ARBA" id="ARBA00005384"/>
    </source>
</evidence>
<protein>
    <submittedName>
        <fullName evidence="8">PLP-dependent aminotransferase family protein</fullName>
    </submittedName>
</protein>
<dbReference type="GO" id="GO:0008483">
    <property type="term" value="F:transaminase activity"/>
    <property type="evidence" value="ECO:0007669"/>
    <property type="project" value="UniProtKB-KW"/>
</dbReference>
<evidence type="ECO:0000259" key="7">
    <source>
        <dbReference type="PROSITE" id="PS50949"/>
    </source>
</evidence>
<dbReference type="AlphaFoldDB" id="A0A7Z0I2Z1"/>
<dbReference type="InterPro" id="IPR004839">
    <property type="entry name" value="Aminotransferase_I/II_large"/>
</dbReference>
<evidence type="ECO:0000313" key="8">
    <source>
        <dbReference type="EMBL" id="NYS26612.1"/>
    </source>
</evidence>
<dbReference type="SUPFAM" id="SSF46785">
    <property type="entry name" value="Winged helix' DNA-binding domain"/>
    <property type="match status" value="1"/>
</dbReference>
<evidence type="ECO:0000256" key="4">
    <source>
        <dbReference type="ARBA" id="ARBA00023125"/>
    </source>
</evidence>
<dbReference type="InterPro" id="IPR015424">
    <property type="entry name" value="PyrdxlP-dep_Trfase"/>
</dbReference>
<keyword evidence="5" id="KW-0804">Transcription</keyword>
<dbReference type="PRINTS" id="PR00035">
    <property type="entry name" value="HTHGNTR"/>
</dbReference>
<comment type="similarity">
    <text evidence="1">In the C-terminal section; belongs to the class-I pyridoxal-phosphate-dependent aminotransferase family.</text>
</comment>
<dbReference type="InterPro" id="IPR036390">
    <property type="entry name" value="WH_DNA-bd_sf"/>
</dbReference>